<evidence type="ECO:0000256" key="1">
    <source>
        <dbReference type="SAM" id="Phobius"/>
    </source>
</evidence>
<dbReference type="InterPro" id="IPR012373">
    <property type="entry name" value="Ferrdict_sens_TM"/>
</dbReference>
<feature type="domain" description="FecR protein" evidence="2">
    <location>
        <begin position="121"/>
        <end position="209"/>
    </location>
</feature>
<feature type="transmembrane region" description="Helical" evidence="1">
    <location>
        <begin position="83"/>
        <end position="102"/>
    </location>
</feature>
<dbReference type="PANTHER" id="PTHR30273:SF2">
    <property type="entry name" value="PROTEIN FECR"/>
    <property type="match status" value="1"/>
</dbReference>
<reference evidence="4 5" key="1">
    <citation type="submission" date="2019-12" db="EMBL/GenBank/DDBJ databases">
        <title>The draft genomic sequence of strain Chitinophaga oryziterrae JCM 16595.</title>
        <authorList>
            <person name="Zhang X."/>
        </authorList>
    </citation>
    <scope>NUCLEOTIDE SEQUENCE [LARGE SCALE GENOMIC DNA]</scope>
    <source>
        <strain evidence="4 5">JCM 16595</strain>
    </source>
</reference>
<dbReference type="InterPro" id="IPR006860">
    <property type="entry name" value="FecR"/>
</dbReference>
<evidence type="ECO:0000259" key="3">
    <source>
        <dbReference type="Pfam" id="PF16344"/>
    </source>
</evidence>
<evidence type="ECO:0000313" key="4">
    <source>
        <dbReference type="EMBL" id="MVT39206.1"/>
    </source>
</evidence>
<sequence length="326" mass="36324">MPFISLLILYRKFEKLMNNQNFDSLIDRYLKGQLSEQEMEQVEKWLDALEDKDAFNKLSSQELTEAKKAMYGRLTARINRRSFSFLKIAASVLVIFITGYLFRASLLNTIAPHRNVAIAGTTGGIRKQILSDGSIVWLKGNSKLIFPVTFGSGNRTVTLEGEALFEVTKDAAHPFMIYCGTLTTKVLGTSFNIRNNGRETAVSVLTGKISLTAGQSKEILLSANENAVYSEPQAIITKAKGTATHELTKGTEYDMSFNDAGMRDVIHRIEQKFDVNIQLKDTAIANNLITADMTDQSLQKTMEMISQALNLEVQIKGNIILLQPKN</sequence>
<dbReference type="Gene3D" id="2.60.120.1440">
    <property type="match status" value="1"/>
</dbReference>
<keyword evidence="1" id="KW-0812">Transmembrane</keyword>
<proteinExistence type="predicted"/>
<evidence type="ECO:0000313" key="5">
    <source>
        <dbReference type="Proteomes" id="UP000468388"/>
    </source>
</evidence>
<dbReference type="EMBL" id="WRXO01000001">
    <property type="protein sequence ID" value="MVT39206.1"/>
    <property type="molecule type" value="Genomic_DNA"/>
</dbReference>
<protein>
    <submittedName>
        <fullName evidence="4">DUF4974 domain-containing protein</fullName>
    </submittedName>
</protein>
<dbReference type="Pfam" id="PF16344">
    <property type="entry name" value="FecR_C"/>
    <property type="match status" value="1"/>
</dbReference>
<dbReference type="PANTHER" id="PTHR30273">
    <property type="entry name" value="PERIPLASMIC SIGNAL SENSOR AND SIGMA FACTOR ACTIVATOR FECR-RELATED"/>
    <property type="match status" value="1"/>
</dbReference>
<dbReference type="PIRSF" id="PIRSF018266">
    <property type="entry name" value="FecR"/>
    <property type="match status" value="1"/>
</dbReference>
<dbReference type="InterPro" id="IPR032508">
    <property type="entry name" value="FecR_C"/>
</dbReference>
<comment type="caution">
    <text evidence="4">The sequence shown here is derived from an EMBL/GenBank/DDBJ whole genome shotgun (WGS) entry which is preliminary data.</text>
</comment>
<dbReference type="Proteomes" id="UP000468388">
    <property type="component" value="Unassembled WGS sequence"/>
</dbReference>
<keyword evidence="1" id="KW-1133">Transmembrane helix</keyword>
<keyword evidence="5" id="KW-1185">Reference proteome</keyword>
<dbReference type="OrthoDB" id="645173at2"/>
<dbReference type="GO" id="GO:0016989">
    <property type="term" value="F:sigma factor antagonist activity"/>
    <property type="evidence" value="ECO:0007669"/>
    <property type="project" value="TreeGrafter"/>
</dbReference>
<evidence type="ECO:0000259" key="2">
    <source>
        <dbReference type="Pfam" id="PF04773"/>
    </source>
</evidence>
<name>A0A6N8J4K6_9BACT</name>
<organism evidence="4 5">
    <name type="scientific">Chitinophaga oryziterrae</name>
    <dbReference type="NCBI Taxonomy" id="1031224"/>
    <lineage>
        <taxon>Bacteria</taxon>
        <taxon>Pseudomonadati</taxon>
        <taxon>Bacteroidota</taxon>
        <taxon>Chitinophagia</taxon>
        <taxon>Chitinophagales</taxon>
        <taxon>Chitinophagaceae</taxon>
        <taxon>Chitinophaga</taxon>
    </lineage>
</organism>
<accession>A0A6N8J4K6</accession>
<keyword evidence="1" id="KW-0472">Membrane</keyword>
<dbReference type="Gene3D" id="3.55.50.30">
    <property type="match status" value="1"/>
</dbReference>
<dbReference type="Pfam" id="PF04773">
    <property type="entry name" value="FecR"/>
    <property type="match status" value="1"/>
</dbReference>
<dbReference type="AlphaFoldDB" id="A0A6N8J4K6"/>
<gene>
    <name evidence="4" type="ORF">GO495_01305</name>
</gene>
<feature type="domain" description="Protein FecR C-terminal" evidence="3">
    <location>
        <begin position="255"/>
        <end position="321"/>
    </location>
</feature>